<dbReference type="PANTHER" id="PTHR23267">
    <property type="entry name" value="IMMUNOGLOBULIN LIGHT CHAIN"/>
    <property type="match status" value="1"/>
</dbReference>
<evidence type="ECO:0000313" key="3">
    <source>
        <dbReference type="Proteomes" id="UP000265300"/>
    </source>
</evidence>
<dbReference type="SMART" id="SM00406">
    <property type="entry name" value="IGv"/>
    <property type="match status" value="2"/>
</dbReference>
<dbReference type="FunFam" id="2.60.40.10:FF:001700">
    <property type="entry name" value="Immunoglobulin lambda variable 8-61"/>
    <property type="match status" value="1"/>
</dbReference>
<accession>A0A340X2B4</accession>
<keyword evidence="3" id="KW-1185">Reference proteome</keyword>
<dbReference type="InterPro" id="IPR007110">
    <property type="entry name" value="Ig-like_dom"/>
</dbReference>
<dbReference type="GeneID" id="103090744"/>
<dbReference type="InterPro" id="IPR013783">
    <property type="entry name" value="Ig-like_fold"/>
</dbReference>
<reference evidence="4" key="1">
    <citation type="submission" date="2025-08" db="UniProtKB">
        <authorList>
            <consortium name="RefSeq"/>
        </authorList>
    </citation>
    <scope>IDENTIFICATION</scope>
</reference>
<dbReference type="STRING" id="118797.A0A340X2B4"/>
<keyword evidence="1" id="KW-0732">Signal</keyword>
<feature type="signal peptide" evidence="1">
    <location>
        <begin position="1"/>
        <end position="33"/>
    </location>
</feature>
<dbReference type="InterPro" id="IPR050150">
    <property type="entry name" value="IgV_Light_Chain"/>
</dbReference>
<dbReference type="InterPro" id="IPR003599">
    <property type="entry name" value="Ig_sub"/>
</dbReference>
<sequence length="317" mass="32668">MGPLWAQKESWGVSTMAWTLLLGLLAHCTGSWAQSGLTQEGSMSGSVGQQVTLSCTGNGNNVGANIMNWYQQISHGAPKMAMLAGSLPSGIPDLCSGSTSVNTASLTISGLQPEDKADYYCSTWDDSISGSVSQPVLTQPPSLSASLGASARLTCTLSSGYIVGGYHISVLGVDSQTVVQEPSVSVSSGGMITLTCGLSSGSVTTGYYPSWYQQTPGQAPKTVIYNTNSRPSGVPGRFSGSIIGNKGALTITGAQPEDEADYYCSLYWFMAMYLLQSLPATESPGQMATLSCPGNSNNVGSEGGSLCSNNLAGSPNS</sequence>
<feature type="domain" description="Ig-like" evidence="2">
    <location>
        <begin position="175"/>
        <end position="266"/>
    </location>
</feature>
<feature type="chain" id="PRO_5016349474" evidence="1">
    <location>
        <begin position="34"/>
        <end position="317"/>
    </location>
</feature>
<protein>
    <submittedName>
        <fullName evidence="4">Uncharacterized protein LOC103090744</fullName>
    </submittedName>
</protein>
<name>A0A340X2B4_LIPVE</name>
<dbReference type="SUPFAM" id="SSF48726">
    <property type="entry name" value="Immunoglobulin"/>
    <property type="match status" value="2"/>
</dbReference>
<organism evidence="3 4">
    <name type="scientific">Lipotes vexillifer</name>
    <name type="common">Yangtze river dolphin</name>
    <dbReference type="NCBI Taxonomy" id="118797"/>
    <lineage>
        <taxon>Eukaryota</taxon>
        <taxon>Metazoa</taxon>
        <taxon>Chordata</taxon>
        <taxon>Craniata</taxon>
        <taxon>Vertebrata</taxon>
        <taxon>Euteleostomi</taxon>
        <taxon>Mammalia</taxon>
        <taxon>Eutheria</taxon>
        <taxon>Laurasiatheria</taxon>
        <taxon>Artiodactyla</taxon>
        <taxon>Whippomorpha</taxon>
        <taxon>Cetacea</taxon>
        <taxon>Odontoceti</taxon>
        <taxon>Lipotidae</taxon>
        <taxon>Lipotes</taxon>
    </lineage>
</organism>
<proteinExistence type="predicted"/>
<dbReference type="Pfam" id="PF07686">
    <property type="entry name" value="V-set"/>
    <property type="match status" value="2"/>
</dbReference>
<dbReference type="RefSeq" id="XP_007453255.1">
    <property type="nucleotide sequence ID" value="XM_007453193.1"/>
</dbReference>
<evidence type="ECO:0000313" key="4">
    <source>
        <dbReference type="RefSeq" id="XP_007453255.1"/>
    </source>
</evidence>
<gene>
    <name evidence="4" type="primary">LOC103090744</name>
</gene>
<feature type="domain" description="Ig-like" evidence="2">
    <location>
        <begin position="48"/>
        <end position="138"/>
    </location>
</feature>
<dbReference type="AlphaFoldDB" id="A0A340X2B4"/>
<dbReference type="OrthoDB" id="9809103at2759"/>
<dbReference type="KEGG" id="lve:103090744"/>
<evidence type="ECO:0000256" key="1">
    <source>
        <dbReference type="SAM" id="SignalP"/>
    </source>
</evidence>
<dbReference type="SMART" id="SM00409">
    <property type="entry name" value="IG"/>
    <property type="match status" value="2"/>
</dbReference>
<dbReference type="InterPro" id="IPR013106">
    <property type="entry name" value="Ig_V-set"/>
</dbReference>
<evidence type="ECO:0000259" key="2">
    <source>
        <dbReference type="PROSITE" id="PS50835"/>
    </source>
</evidence>
<dbReference type="PROSITE" id="PS50835">
    <property type="entry name" value="IG_LIKE"/>
    <property type="match status" value="2"/>
</dbReference>
<dbReference type="Proteomes" id="UP000265300">
    <property type="component" value="Unplaced"/>
</dbReference>
<dbReference type="InterPro" id="IPR036179">
    <property type="entry name" value="Ig-like_dom_sf"/>
</dbReference>
<dbReference type="InParanoid" id="A0A340X2B4"/>
<dbReference type="Gene3D" id="2.60.40.10">
    <property type="entry name" value="Immunoglobulins"/>
    <property type="match status" value="2"/>
</dbReference>